<feature type="domain" description="Gfo/Idh/MocA-like oxidoreductase C-terminal" evidence="4">
    <location>
        <begin position="130"/>
        <end position="326"/>
    </location>
</feature>
<organism evidence="5 6">
    <name type="scientific">Phaeobacter italicus</name>
    <dbReference type="NCBI Taxonomy" id="481446"/>
    <lineage>
        <taxon>Bacteria</taxon>
        <taxon>Pseudomonadati</taxon>
        <taxon>Pseudomonadota</taxon>
        <taxon>Alphaproteobacteria</taxon>
        <taxon>Rhodobacterales</taxon>
        <taxon>Roseobacteraceae</taxon>
        <taxon>Phaeobacter</taxon>
    </lineage>
</organism>
<dbReference type="Gene3D" id="3.40.50.720">
    <property type="entry name" value="NAD(P)-binding Rossmann-like Domain"/>
    <property type="match status" value="1"/>
</dbReference>
<dbReference type="SUPFAM" id="SSF55347">
    <property type="entry name" value="Glyceraldehyde-3-phosphate dehydrogenase-like, C-terminal domain"/>
    <property type="match status" value="1"/>
</dbReference>
<comment type="similarity">
    <text evidence="1">Belongs to the Gfo/Idh/MocA family.</text>
</comment>
<evidence type="ECO:0000256" key="1">
    <source>
        <dbReference type="ARBA" id="ARBA00010928"/>
    </source>
</evidence>
<evidence type="ECO:0000313" key="5">
    <source>
        <dbReference type="EMBL" id="CRL11150.1"/>
    </source>
</evidence>
<dbReference type="Proteomes" id="UP000043764">
    <property type="component" value="Unassembled WGS sequence"/>
</dbReference>
<dbReference type="GO" id="GO:0050112">
    <property type="term" value="F:inositol 2-dehydrogenase (NAD+) activity"/>
    <property type="evidence" value="ECO:0007669"/>
    <property type="project" value="UniProtKB-EC"/>
</dbReference>
<dbReference type="RefSeq" id="WP_050673374.1">
    <property type="nucleotide sequence ID" value="NZ_BSKQ01000001.1"/>
</dbReference>
<dbReference type="Pfam" id="PF02894">
    <property type="entry name" value="GFO_IDH_MocA_C"/>
    <property type="match status" value="1"/>
</dbReference>
<dbReference type="Gene3D" id="3.30.360.10">
    <property type="entry name" value="Dihydrodipicolinate Reductase, domain 2"/>
    <property type="match status" value="1"/>
</dbReference>
<evidence type="ECO:0000259" key="4">
    <source>
        <dbReference type="Pfam" id="PF02894"/>
    </source>
</evidence>
<dbReference type="PANTHER" id="PTHR42840:SF3">
    <property type="entry name" value="BINDING ROSSMANN FOLD OXIDOREDUCTASE, PUTATIVE (AFU_ORTHOLOGUE AFUA_2G10240)-RELATED"/>
    <property type="match status" value="1"/>
</dbReference>
<keyword evidence="2 5" id="KW-0560">Oxidoreductase</keyword>
<dbReference type="InterPro" id="IPR004104">
    <property type="entry name" value="Gfo/Idh/MocA-like_OxRdtase_C"/>
</dbReference>
<reference evidence="6" key="1">
    <citation type="submission" date="2015-05" db="EMBL/GenBank/DDBJ databases">
        <authorList>
            <person name="Rodrigo-Torres Lidia"/>
            <person name="Arahal R.David."/>
        </authorList>
    </citation>
    <scope>NUCLEOTIDE SEQUENCE [LARGE SCALE GENOMIC DNA]</scope>
    <source>
        <strain evidence="6">CECT 7321</strain>
    </source>
</reference>
<dbReference type="STRING" id="481446.NIT7645_01099"/>
<dbReference type="NCBIfam" id="TIGR04380">
    <property type="entry name" value="myo_inos_iolG"/>
    <property type="match status" value="1"/>
</dbReference>
<sequence length="333" mass="35418">MKVALFGAGRIGKVHAASIKTDPRSELVAVTDVMTEAAEALAAEYGIKACSADEILADSSIDAILIASSTNTHSDLIEAGVKAGKAIFCEKPIDLSLERAHQVLKIAASHDKPMMMGFNRRFDPNFMALKAALEAGEIGKGEMLAVTSYDPAPPPVSYIKVSGGLYRDMMIHDFDMCSYLFGMPKSVMAHGSCLVDPQIGEAGDIDTAVVVLTYEDGRIATIRNSRRAPYGYDQRVEVLGSDGTLAAENELENTVVKSTTSGVTSAKPVYFFLERYMRAYGIEWSAFVDAVVDGKPVPAGIQDGVNALALAEAANQSLQSGRPVDVTAELTGA</sequence>
<dbReference type="InterPro" id="IPR030827">
    <property type="entry name" value="Myo_inos_IolG"/>
</dbReference>
<evidence type="ECO:0000259" key="3">
    <source>
        <dbReference type="Pfam" id="PF01408"/>
    </source>
</evidence>
<evidence type="ECO:0000313" key="6">
    <source>
        <dbReference type="Proteomes" id="UP000043764"/>
    </source>
</evidence>
<dbReference type="EC" id="1.1.1.18" evidence="5"/>
<dbReference type="GO" id="GO:0000166">
    <property type="term" value="F:nucleotide binding"/>
    <property type="evidence" value="ECO:0007669"/>
    <property type="project" value="InterPro"/>
</dbReference>
<dbReference type="GeneID" id="78396497"/>
<evidence type="ECO:0000256" key="2">
    <source>
        <dbReference type="ARBA" id="ARBA00023002"/>
    </source>
</evidence>
<gene>
    <name evidence="5" type="primary">idhA_1</name>
    <name evidence="5" type="ORF">NIT7321_02000</name>
</gene>
<protein>
    <submittedName>
        <fullName evidence="5">Inositol 2-dehydrogenase</fullName>
        <ecNumber evidence="5">1.1.1.18</ecNumber>
    </submittedName>
</protein>
<dbReference type="InterPro" id="IPR036291">
    <property type="entry name" value="NAD(P)-bd_dom_sf"/>
</dbReference>
<dbReference type="PANTHER" id="PTHR42840">
    <property type="entry name" value="NAD(P)-BINDING ROSSMANN-FOLD SUPERFAMILY PROTEIN-RELATED"/>
    <property type="match status" value="1"/>
</dbReference>
<keyword evidence="6" id="KW-1185">Reference proteome</keyword>
<dbReference type="SUPFAM" id="SSF51735">
    <property type="entry name" value="NAD(P)-binding Rossmann-fold domains"/>
    <property type="match status" value="1"/>
</dbReference>
<proteinExistence type="inferred from homology"/>
<dbReference type="EMBL" id="CVRL01000025">
    <property type="protein sequence ID" value="CRL11150.1"/>
    <property type="molecule type" value="Genomic_DNA"/>
</dbReference>
<feature type="domain" description="Gfo/Idh/MocA-like oxidoreductase N-terminal" evidence="3">
    <location>
        <begin position="1"/>
        <end position="118"/>
    </location>
</feature>
<dbReference type="InterPro" id="IPR000683">
    <property type="entry name" value="Gfo/Idh/MocA-like_OxRdtase_N"/>
</dbReference>
<dbReference type="AlphaFoldDB" id="A0A0H5DHZ6"/>
<dbReference type="Pfam" id="PF01408">
    <property type="entry name" value="GFO_IDH_MocA"/>
    <property type="match status" value="1"/>
</dbReference>
<name>A0A0H5DHZ6_9RHOB</name>
<accession>A0A0H5DHZ6</accession>